<keyword evidence="3" id="KW-1185">Reference proteome</keyword>
<accession>A0ABD6ABH2</accession>
<evidence type="ECO:0000256" key="1">
    <source>
        <dbReference type="SAM" id="Phobius"/>
    </source>
</evidence>
<organism evidence="2 3">
    <name type="scientific">Halomarina halobia</name>
    <dbReference type="NCBI Taxonomy" id="3033386"/>
    <lineage>
        <taxon>Archaea</taxon>
        <taxon>Methanobacteriati</taxon>
        <taxon>Methanobacteriota</taxon>
        <taxon>Stenosarchaea group</taxon>
        <taxon>Halobacteria</taxon>
        <taxon>Halobacteriales</taxon>
        <taxon>Natronomonadaceae</taxon>
        <taxon>Halomarina</taxon>
    </lineage>
</organism>
<comment type="caution">
    <text evidence="2">The sequence shown here is derived from an EMBL/GenBank/DDBJ whole genome shotgun (WGS) entry which is preliminary data.</text>
</comment>
<dbReference type="EMBL" id="JBHTBF010000002">
    <property type="protein sequence ID" value="MFC7317762.1"/>
    <property type="molecule type" value="Genomic_DNA"/>
</dbReference>
<keyword evidence="1" id="KW-1133">Transmembrane helix</keyword>
<sequence>MILAVSPTDLMVVGLLALGAFGVPGVLALAYLKWRASRRGSK</sequence>
<feature type="transmembrane region" description="Helical" evidence="1">
    <location>
        <begin position="12"/>
        <end position="32"/>
    </location>
</feature>
<gene>
    <name evidence="2" type="ORF">ACFQPE_13335</name>
</gene>
<keyword evidence="1" id="KW-0472">Membrane</keyword>
<dbReference type="AlphaFoldDB" id="A0ABD6ABH2"/>
<dbReference type="RefSeq" id="WP_276302996.1">
    <property type="nucleotide sequence ID" value="NZ_CP119992.1"/>
</dbReference>
<keyword evidence="1" id="KW-0812">Transmembrane</keyword>
<evidence type="ECO:0000313" key="3">
    <source>
        <dbReference type="Proteomes" id="UP001596547"/>
    </source>
</evidence>
<proteinExistence type="predicted"/>
<name>A0ABD6ABH2_9EURY</name>
<protein>
    <submittedName>
        <fullName evidence="2">Uncharacterized protein</fullName>
    </submittedName>
</protein>
<reference evidence="2 3" key="1">
    <citation type="journal article" date="2019" name="Int. J. Syst. Evol. Microbiol.">
        <title>The Global Catalogue of Microorganisms (GCM) 10K type strain sequencing project: providing services to taxonomists for standard genome sequencing and annotation.</title>
        <authorList>
            <consortium name="The Broad Institute Genomics Platform"/>
            <consortium name="The Broad Institute Genome Sequencing Center for Infectious Disease"/>
            <person name="Wu L."/>
            <person name="Ma J."/>
        </authorList>
    </citation>
    <scope>NUCLEOTIDE SEQUENCE [LARGE SCALE GENOMIC DNA]</scope>
    <source>
        <strain evidence="2 3">PSR21</strain>
    </source>
</reference>
<evidence type="ECO:0000313" key="2">
    <source>
        <dbReference type="EMBL" id="MFC7317762.1"/>
    </source>
</evidence>
<dbReference type="GeneID" id="79315555"/>
<dbReference type="Proteomes" id="UP001596547">
    <property type="component" value="Unassembled WGS sequence"/>
</dbReference>